<evidence type="ECO:0000256" key="2">
    <source>
        <dbReference type="ARBA" id="ARBA00022908"/>
    </source>
</evidence>
<evidence type="ECO:0000259" key="6">
    <source>
        <dbReference type="PROSITE" id="PS51898"/>
    </source>
</evidence>
<comment type="caution">
    <text evidence="7">The sequence shown here is derived from an EMBL/GenBank/DDBJ whole genome shotgun (WGS) entry which is preliminary data.</text>
</comment>
<dbReference type="EMBL" id="SGUG01000021">
    <property type="protein sequence ID" value="MDG0863761.1"/>
    <property type="molecule type" value="Genomic_DNA"/>
</dbReference>
<organism evidence="7 8">
    <name type="scientific">Pelomonas aquatica</name>
    <dbReference type="NCBI Taxonomy" id="431058"/>
    <lineage>
        <taxon>Bacteria</taxon>
        <taxon>Pseudomonadati</taxon>
        <taxon>Pseudomonadota</taxon>
        <taxon>Betaproteobacteria</taxon>
        <taxon>Burkholderiales</taxon>
        <taxon>Sphaerotilaceae</taxon>
        <taxon>Roseateles</taxon>
    </lineage>
</organism>
<dbReference type="PANTHER" id="PTHR30629:SF2">
    <property type="entry name" value="PROPHAGE INTEGRASE INTS-RELATED"/>
    <property type="match status" value="1"/>
</dbReference>
<dbReference type="Gene3D" id="1.10.443.10">
    <property type="entry name" value="Intergrase catalytic core"/>
    <property type="match status" value="1"/>
</dbReference>
<dbReference type="Gene3D" id="1.10.150.130">
    <property type="match status" value="1"/>
</dbReference>
<dbReference type="Proteomes" id="UP001152766">
    <property type="component" value="Unassembled WGS sequence"/>
</dbReference>
<dbReference type="InterPro" id="IPR013762">
    <property type="entry name" value="Integrase-like_cat_sf"/>
</dbReference>
<dbReference type="PANTHER" id="PTHR30629">
    <property type="entry name" value="PROPHAGE INTEGRASE"/>
    <property type="match status" value="1"/>
</dbReference>
<protein>
    <submittedName>
        <fullName evidence="7">Site-specific integrase</fullName>
    </submittedName>
</protein>
<reference evidence="7" key="1">
    <citation type="submission" date="2019-02" db="EMBL/GenBank/DDBJ databases">
        <title>Draft genome of the type strain Pelomonas aquatica CCUG 52575T.</title>
        <authorList>
            <person name="Gomila M."/>
            <person name="Lalucat J."/>
        </authorList>
    </citation>
    <scope>NUCLEOTIDE SEQUENCE</scope>
    <source>
        <strain evidence="7">CCUG 52575</strain>
    </source>
</reference>
<dbReference type="GO" id="GO:0015074">
    <property type="term" value="P:DNA integration"/>
    <property type="evidence" value="ECO:0007669"/>
    <property type="project" value="UniProtKB-KW"/>
</dbReference>
<dbReference type="PROSITE" id="PS51898">
    <property type="entry name" value="TYR_RECOMBINASE"/>
    <property type="match status" value="1"/>
</dbReference>
<proteinExistence type="inferred from homology"/>
<sequence length="406" mass="46005">MWFKLFADDPAGGYPQKSLEDARREAERLWALKSAGKDPRLEHERALEAERERVRREAEEAAELARQQLTVRQLFKRWKEADLAHVVIDGEKRRGRKDGGALVELQFEKHVLPSIGERQAVGIRRADLMEVLDKIKQAGLNRTANTILSHLRQMFTFAIVRELVERDPTAGISKRRDAGGRDAERERTLSDEEIKALAAAMPAARLPKHTQLAVWIMLSTICRVGELMQAQWGDLDLEDGVWNIPGRTTKNGRDHLVHLSPFAVAQFSELLELKEHKDFVFPGRGGEACLDQKTVNKQLRDRQMQPSGRAPMKGRSKQVGALALPGGTWTPHDLRRTGATLMSRLGISTEIIHLCQNHTLQDQLARIYIRDGRLAERRGAFDALGRKLEELIEVRQTGQVLEFRVA</sequence>
<dbReference type="Pfam" id="PF22022">
    <property type="entry name" value="Phage_int_M"/>
    <property type="match status" value="1"/>
</dbReference>
<dbReference type="InterPro" id="IPR053876">
    <property type="entry name" value="Phage_int_M"/>
</dbReference>
<name>A0A9X4LGW9_9BURK</name>
<dbReference type="GO" id="GO:0003677">
    <property type="term" value="F:DNA binding"/>
    <property type="evidence" value="ECO:0007669"/>
    <property type="project" value="UniProtKB-KW"/>
</dbReference>
<dbReference type="Pfam" id="PF00589">
    <property type="entry name" value="Phage_integrase"/>
    <property type="match status" value="1"/>
</dbReference>
<keyword evidence="3" id="KW-0238">DNA-binding</keyword>
<dbReference type="CDD" id="cd00801">
    <property type="entry name" value="INT_P4_C"/>
    <property type="match status" value="1"/>
</dbReference>
<evidence type="ECO:0000256" key="3">
    <source>
        <dbReference type="ARBA" id="ARBA00023125"/>
    </source>
</evidence>
<keyword evidence="8" id="KW-1185">Reference proteome</keyword>
<gene>
    <name evidence="7" type="ORF">EXJ73_14965</name>
</gene>
<dbReference type="GO" id="GO:0006310">
    <property type="term" value="P:DNA recombination"/>
    <property type="evidence" value="ECO:0007669"/>
    <property type="project" value="UniProtKB-KW"/>
</dbReference>
<dbReference type="InterPro" id="IPR010998">
    <property type="entry name" value="Integrase_recombinase_N"/>
</dbReference>
<feature type="domain" description="Tyr recombinase" evidence="6">
    <location>
        <begin position="184"/>
        <end position="382"/>
    </location>
</feature>
<dbReference type="InterPro" id="IPR050808">
    <property type="entry name" value="Phage_Integrase"/>
</dbReference>
<feature type="coiled-coil region" evidence="5">
    <location>
        <begin position="40"/>
        <end position="67"/>
    </location>
</feature>
<evidence type="ECO:0000256" key="4">
    <source>
        <dbReference type="ARBA" id="ARBA00023172"/>
    </source>
</evidence>
<dbReference type="SUPFAM" id="SSF56349">
    <property type="entry name" value="DNA breaking-rejoining enzymes"/>
    <property type="match status" value="1"/>
</dbReference>
<dbReference type="AlphaFoldDB" id="A0A9X4LGW9"/>
<keyword evidence="4" id="KW-0233">DNA recombination</keyword>
<keyword evidence="2" id="KW-0229">DNA integration</keyword>
<comment type="similarity">
    <text evidence="1">Belongs to the 'phage' integrase family.</text>
</comment>
<evidence type="ECO:0000313" key="8">
    <source>
        <dbReference type="Proteomes" id="UP001152766"/>
    </source>
</evidence>
<accession>A0A9X4LGW9</accession>
<dbReference type="RefSeq" id="WP_268149842.1">
    <property type="nucleotide sequence ID" value="NZ_JAPPUW010000007.1"/>
</dbReference>
<dbReference type="InterPro" id="IPR002104">
    <property type="entry name" value="Integrase_catalytic"/>
</dbReference>
<keyword evidence="5" id="KW-0175">Coiled coil</keyword>
<dbReference type="InterPro" id="IPR011010">
    <property type="entry name" value="DNA_brk_join_enz"/>
</dbReference>
<evidence type="ECO:0000256" key="5">
    <source>
        <dbReference type="SAM" id="Coils"/>
    </source>
</evidence>
<evidence type="ECO:0000313" key="7">
    <source>
        <dbReference type="EMBL" id="MDG0863761.1"/>
    </source>
</evidence>
<evidence type="ECO:0000256" key="1">
    <source>
        <dbReference type="ARBA" id="ARBA00008857"/>
    </source>
</evidence>